<dbReference type="EMBL" id="JAHLFM010000006">
    <property type="protein sequence ID" value="MBU3830605.1"/>
    <property type="molecule type" value="Genomic_DNA"/>
</dbReference>
<comment type="caution">
    <text evidence="1">The sequence shown here is derived from an EMBL/GenBank/DDBJ whole genome shotgun (WGS) entry which is preliminary data.</text>
</comment>
<evidence type="ECO:0000313" key="2">
    <source>
        <dbReference type="Proteomes" id="UP000824247"/>
    </source>
</evidence>
<gene>
    <name evidence="1" type="ORF">H9897_00365</name>
</gene>
<organism evidence="1 2">
    <name type="scientific">Candidatus Ureaplasma intestinipullorum</name>
    <dbReference type="NCBI Taxonomy" id="2838770"/>
    <lineage>
        <taxon>Bacteria</taxon>
        <taxon>Bacillati</taxon>
        <taxon>Mycoplasmatota</taxon>
        <taxon>Mycoplasmoidales</taxon>
        <taxon>Mycoplasmoidaceae</taxon>
        <taxon>Ureaplasma</taxon>
    </lineage>
</organism>
<reference evidence="1" key="1">
    <citation type="journal article" date="2021" name="PeerJ">
        <title>Extensive microbial diversity within the chicken gut microbiome revealed by metagenomics and culture.</title>
        <authorList>
            <person name="Gilroy R."/>
            <person name="Ravi A."/>
            <person name="Getino M."/>
            <person name="Pursley I."/>
            <person name="Horton D.L."/>
            <person name="Alikhan N.F."/>
            <person name="Baker D."/>
            <person name="Gharbi K."/>
            <person name="Hall N."/>
            <person name="Watson M."/>
            <person name="Adriaenssens E.M."/>
            <person name="Foster-Nyarko E."/>
            <person name="Jarju S."/>
            <person name="Secka A."/>
            <person name="Antonio M."/>
            <person name="Oren A."/>
            <person name="Chaudhuri R.R."/>
            <person name="La Ragione R."/>
            <person name="Hildebrand F."/>
            <person name="Pallen M.J."/>
        </authorList>
    </citation>
    <scope>NUCLEOTIDE SEQUENCE</scope>
    <source>
        <strain evidence="1">A5-1222</strain>
    </source>
</reference>
<proteinExistence type="predicted"/>
<protein>
    <submittedName>
        <fullName evidence="1">Uncharacterized protein</fullName>
    </submittedName>
</protein>
<evidence type="ECO:0000313" key="1">
    <source>
        <dbReference type="EMBL" id="MBU3830605.1"/>
    </source>
</evidence>
<name>A0A9E2KUW3_9BACT</name>
<dbReference type="AlphaFoldDB" id="A0A9E2KUW3"/>
<dbReference type="Proteomes" id="UP000824247">
    <property type="component" value="Unassembled WGS sequence"/>
</dbReference>
<feature type="non-terminal residue" evidence="1">
    <location>
        <position position="1"/>
    </location>
</feature>
<accession>A0A9E2KUW3</accession>
<sequence>IKIIYKVYLKTRGKSQKSNFQIFKKQINEDFFQTTSFINEINKLYLIFSVKNKKLNRYLSQLKNISDLLKLTNLDRRHKNNLIDDIGNLNKKHQKLFYSSKFDNIIMYYQKLLLKLDNYIFDDKNIFMLSDVNYGYLNTYLKDIKYNFKSKSNIYKSQIFETCMLLNNFSRLMDKYGFKTTMNYVKNITIENTKYILDEH</sequence>
<reference evidence="1" key="2">
    <citation type="submission" date="2021-04" db="EMBL/GenBank/DDBJ databases">
        <authorList>
            <person name="Gilroy R."/>
        </authorList>
    </citation>
    <scope>NUCLEOTIDE SEQUENCE</scope>
    <source>
        <strain evidence="1">A5-1222</strain>
    </source>
</reference>